<gene>
    <name evidence="2" type="ORF">PGTUg99_016017</name>
</gene>
<name>A0A5B0RV71_PUCGR</name>
<dbReference type="Proteomes" id="UP000325313">
    <property type="component" value="Unassembled WGS sequence"/>
</dbReference>
<sequence>MTIFVRRYVVEKGKILQLIEVIDRLISRAYHQKSEPLSSNFLNGKRAEKESFAGVAHLLKPSEPPPPPPQTQTAHSPALPPVLLVPIGSPG</sequence>
<protein>
    <submittedName>
        <fullName evidence="2">Uncharacterized protein</fullName>
    </submittedName>
</protein>
<organism evidence="2 3">
    <name type="scientific">Puccinia graminis f. sp. tritici</name>
    <dbReference type="NCBI Taxonomy" id="56615"/>
    <lineage>
        <taxon>Eukaryota</taxon>
        <taxon>Fungi</taxon>
        <taxon>Dikarya</taxon>
        <taxon>Basidiomycota</taxon>
        <taxon>Pucciniomycotina</taxon>
        <taxon>Pucciniomycetes</taxon>
        <taxon>Pucciniales</taxon>
        <taxon>Pucciniaceae</taxon>
        <taxon>Puccinia</taxon>
    </lineage>
</organism>
<feature type="region of interest" description="Disordered" evidence="1">
    <location>
        <begin position="53"/>
        <end position="91"/>
    </location>
</feature>
<evidence type="ECO:0000256" key="1">
    <source>
        <dbReference type="SAM" id="MobiDB-lite"/>
    </source>
</evidence>
<comment type="caution">
    <text evidence="2">The sequence shown here is derived from an EMBL/GenBank/DDBJ whole genome shotgun (WGS) entry which is preliminary data.</text>
</comment>
<reference evidence="2 3" key="1">
    <citation type="submission" date="2019-05" db="EMBL/GenBank/DDBJ databases">
        <title>Emergence of the Ug99 lineage of the wheat stem rust pathogen through somatic hybridization.</title>
        <authorList>
            <person name="Li F."/>
            <person name="Upadhyaya N.M."/>
            <person name="Sperschneider J."/>
            <person name="Matny O."/>
            <person name="Nguyen-Phuc H."/>
            <person name="Mago R."/>
            <person name="Raley C."/>
            <person name="Miller M.E."/>
            <person name="Silverstein K.A.T."/>
            <person name="Henningsen E."/>
            <person name="Hirsch C.D."/>
            <person name="Visser B."/>
            <person name="Pretorius Z.A."/>
            <person name="Steffenson B.J."/>
            <person name="Schwessinger B."/>
            <person name="Dodds P.N."/>
            <person name="Figueroa M."/>
        </authorList>
    </citation>
    <scope>NUCLEOTIDE SEQUENCE [LARGE SCALE GENOMIC DNA]</scope>
    <source>
        <strain evidence="2 3">Ug99</strain>
    </source>
</reference>
<evidence type="ECO:0000313" key="2">
    <source>
        <dbReference type="EMBL" id="KAA1129497.1"/>
    </source>
</evidence>
<accession>A0A5B0RV71</accession>
<evidence type="ECO:0000313" key="3">
    <source>
        <dbReference type="Proteomes" id="UP000325313"/>
    </source>
</evidence>
<dbReference type="EMBL" id="VDEP01000136">
    <property type="protein sequence ID" value="KAA1129497.1"/>
    <property type="molecule type" value="Genomic_DNA"/>
</dbReference>
<proteinExistence type="predicted"/>
<dbReference type="AlphaFoldDB" id="A0A5B0RV71"/>